<evidence type="ECO:0000313" key="2">
    <source>
        <dbReference type="EMBL" id="CAK89451.1"/>
    </source>
</evidence>
<dbReference type="GO" id="GO:0005516">
    <property type="term" value="F:calmodulin binding"/>
    <property type="evidence" value="ECO:0000318"/>
    <property type="project" value="GO_Central"/>
</dbReference>
<feature type="transmembrane region" description="Helical" evidence="1">
    <location>
        <begin position="182"/>
        <end position="207"/>
    </location>
</feature>
<keyword evidence="1" id="KW-0812">Transmembrane</keyword>
<dbReference type="eggNOG" id="ENOG502SZPQ">
    <property type="taxonomic scope" value="Eukaryota"/>
</dbReference>
<dbReference type="RefSeq" id="XP_001456848.1">
    <property type="nucleotide sequence ID" value="XM_001456811.1"/>
</dbReference>
<proteinExistence type="predicted"/>
<dbReference type="AlphaFoldDB" id="A0E2D4"/>
<keyword evidence="1" id="KW-1133">Transmembrane helix</keyword>
<dbReference type="OrthoDB" id="295197at2759"/>
<evidence type="ECO:0008006" key="4">
    <source>
        <dbReference type="Google" id="ProtNLM"/>
    </source>
</evidence>
<feature type="transmembrane region" description="Helical" evidence="1">
    <location>
        <begin position="97"/>
        <end position="117"/>
    </location>
</feature>
<keyword evidence="3" id="KW-1185">Reference proteome</keyword>
<dbReference type="GO" id="GO:0016286">
    <property type="term" value="F:small conductance calcium-activated potassium channel activity"/>
    <property type="evidence" value="ECO:0000318"/>
    <property type="project" value="GO_Central"/>
</dbReference>
<evidence type="ECO:0000256" key="1">
    <source>
        <dbReference type="SAM" id="Phobius"/>
    </source>
</evidence>
<accession>A0E2D4</accession>
<gene>
    <name evidence="2" type="ORF">GSPATT00022623001</name>
</gene>
<dbReference type="InParanoid" id="A0E2D4"/>
<name>A0E2D4_PARTE</name>
<dbReference type="KEGG" id="ptm:GSPATT00022623001"/>
<dbReference type="HOGENOM" id="CLU_604783_0_0_1"/>
<sequence length="451" mass="54169">MNQKRFHENNVLSQHRSDRIQELEYDRNHTSESGMGEYDSIKKDDQNGFEDSRVTKLLFETHRLIEHVRLQLLLVITVLLILDFDDQYFIQDWQDNTFLWTVFALNCILLLCTYLTYHAKFNYFKATQLIPLNLAFHQSDIFNPFLLEFLVYLPIPNVFSKSNLSLNLDIQFQFTLYRVDGVFYFTLNDLLFLWTCFRSLNLMFILLRLSPLYNSQVHRLSLYFGFKVKWTFTFKSLVDKEPVLVISTIFTIQVCYLTLAFWIVERPYMREENSNTMLLLKHSFYETILALIRYSYEEYEPYTVYGKIVLSFTQYSGFATTSLLIAAIAKRFYMASNQFNAYVLLDKLRVSHEMLVLTQAIGEQFYYLTKYPINPFTNGRAKECLAILKQFFKKRRNYQNTVAEMTDQLFNRRMKDLKWIMQDYQEICRLIREQQKEIVQWYSDQQQLFLL</sequence>
<dbReference type="GO" id="GO:0005886">
    <property type="term" value="C:plasma membrane"/>
    <property type="evidence" value="ECO:0000318"/>
    <property type="project" value="GO_Central"/>
</dbReference>
<evidence type="ECO:0000313" key="3">
    <source>
        <dbReference type="Proteomes" id="UP000000600"/>
    </source>
</evidence>
<dbReference type="InterPro" id="IPR015449">
    <property type="entry name" value="K_chnl_Ca-activ_SK"/>
</dbReference>
<dbReference type="GO" id="GO:0006811">
    <property type="term" value="P:monoatomic ion transport"/>
    <property type="evidence" value="ECO:0000318"/>
    <property type="project" value="GO_Central"/>
</dbReference>
<organism evidence="2 3">
    <name type="scientific">Paramecium tetraurelia</name>
    <dbReference type="NCBI Taxonomy" id="5888"/>
    <lineage>
        <taxon>Eukaryota</taxon>
        <taxon>Sar</taxon>
        <taxon>Alveolata</taxon>
        <taxon>Ciliophora</taxon>
        <taxon>Intramacronucleata</taxon>
        <taxon>Oligohymenophorea</taxon>
        <taxon>Peniculida</taxon>
        <taxon>Parameciidae</taxon>
        <taxon>Paramecium</taxon>
    </lineage>
</organism>
<keyword evidence="1" id="KW-0472">Membrane</keyword>
<dbReference type="GeneID" id="5042633"/>
<reference evidence="2 3" key="1">
    <citation type="journal article" date="2006" name="Nature">
        <title>Global trends of whole-genome duplications revealed by the ciliate Paramecium tetraurelia.</title>
        <authorList>
            <consortium name="Genoscope"/>
            <person name="Aury J.-M."/>
            <person name="Jaillon O."/>
            <person name="Duret L."/>
            <person name="Noel B."/>
            <person name="Jubin C."/>
            <person name="Porcel B.M."/>
            <person name="Segurens B."/>
            <person name="Daubin V."/>
            <person name="Anthouard V."/>
            <person name="Aiach N."/>
            <person name="Arnaiz O."/>
            <person name="Billaut A."/>
            <person name="Beisson J."/>
            <person name="Blanc I."/>
            <person name="Bouhouche K."/>
            <person name="Camara F."/>
            <person name="Duharcourt S."/>
            <person name="Guigo R."/>
            <person name="Gogendeau D."/>
            <person name="Katinka M."/>
            <person name="Keller A.-M."/>
            <person name="Kissmehl R."/>
            <person name="Klotz C."/>
            <person name="Koll F."/>
            <person name="Le Moue A."/>
            <person name="Lepere C."/>
            <person name="Malinsky S."/>
            <person name="Nowacki M."/>
            <person name="Nowak J.K."/>
            <person name="Plattner H."/>
            <person name="Poulain J."/>
            <person name="Ruiz F."/>
            <person name="Serrano V."/>
            <person name="Zagulski M."/>
            <person name="Dessen P."/>
            <person name="Betermier M."/>
            <person name="Weissenbach J."/>
            <person name="Scarpelli C."/>
            <person name="Schachter V."/>
            <person name="Sperling L."/>
            <person name="Meyer E."/>
            <person name="Cohen J."/>
            <person name="Wincker P."/>
        </authorList>
    </citation>
    <scope>NUCLEOTIDE SEQUENCE [LARGE SCALE GENOMIC DNA]</scope>
    <source>
        <strain evidence="2 3">Stock d4-2</strain>
    </source>
</reference>
<dbReference type="PANTHER" id="PTHR10153">
    <property type="entry name" value="SMALL CONDUCTANCE CALCIUM-ACTIVATED POTASSIUM CHANNEL"/>
    <property type="match status" value="1"/>
</dbReference>
<protein>
    <recommendedName>
        <fullName evidence="4">Ion transport domain-containing protein</fullName>
    </recommendedName>
</protein>
<dbReference type="EMBL" id="CT868654">
    <property type="protein sequence ID" value="CAK89451.1"/>
    <property type="molecule type" value="Genomic_DNA"/>
</dbReference>
<dbReference type="OMA" id="NGRAKEC"/>
<dbReference type="Proteomes" id="UP000000600">
    <property type="component" value="Unassembled WGS sequence"/>
</dbReference>
<feature type="transmembrane region" description="Helical" evidence="1">
    <location>
        <begin position="243"/>
        <end position="264"/>
    </location>
</feature>